<reference evidence="1 2" key="1">
    <citation type="journal article" date="2019" name="PLoS Biol.">
        <title>Sex chromosomes control vertical transmission of feminizing Wolbachia symbionts in an isopod.</title>
        <authorList>
            <person name="Becking T."/>
            <person name="Chebbi M.A."/>
            <person name="Giraud I."/>
            <person name="Moumen B."/>
            <person name="Laverre T."/>
            <person name="Caubet Y."/>
            <person name="Peccoud J."/>
            <person name="Gilbert C."/>
            <person name="Cordaux R."/>
        </authorList>
    </citation>
    <scope>NUCLEOTIDE SEQUENCE [LARGE SCALE GENOMIC DNA]</scope>
    <source>
        <strain evidence="1">ANa2</strain>
        <tissue evidence="1">Whole body excluding digestive tract and cuticle</tissue>
    </source>
</reference>
<dbReference type="PANTHER" id="PTHR28589">
    <property type="entry name" value="28S RIBOSOMAL PROTEIN S34, MITOCHONDRIAL"/>
    <property type="match status" value="1"/>
</dbReference>
<keyword evidence="2" id="KW-1185">Reference proteome</keyword>
<accession>A0A5N5TAQ1</accession>
<dbReference type="GO" id="GO:0003735">
    <property type="term" value="F:structural constituent of ribosome"/>
    <property type="evidence" value="ECO:0007669"/>
    <property type="project" value="InterPro"/>
</dbReference>
<name>A0A5N5TAQ1_9CRUS</name>
<dbReference type="Proteomes" id="UP000326759">
    <property type="component" value="Unassembled WGS sequence"/>
</dbReference>
<gene>
    <name evidence="1" type="ORF">Anas_10174</name>
</gene>
<evidence type="ECO:0000313" key="2">
    <source>
        <dbReference type="Proteomes" id="UP000326759"/>
    </source>
</evidence>
<dbReference type="AlphaFoldDB" id="A0A5N5TAQ1"/>
<dbReference type="EMBL" id="SEYY01004912">
    <property type="protein sequence ID" value="KAB7503562.1"/>
    <property type="molecule type" value="Genomic_DNA"/>
</dbReference>
<organism evidence="1 2">
    <name type="scientific">Armadillidium nasatum</name>
    <dbReference type="NCBI Taxonomy" id="96803"/>
    <lineage>
        <taxon>Eukaryota</taxon>
        <taxon>Metazoa</taxon>
        <taxon>Ecdysozoa</taxon>
        <taxon>Arthropoda</taxon>
        <taxon>Crustacea</taxon>
        <taxon>Multicrustacea</taxon>
        <taxon>Malacostraca</taxon>
        <taxon>Eumalacostraca</taxon>
        <taxon>Peracarida</taxon>
        <taxon>Isopoda</taxon>
        <taxon>Oniscidea</taxon>
        <taxon>Crinocheta</taxon>
        <taxon>Armadillidiidae</taxon>
        <taxon>Armadillidium</taxon>
    </lineage>
</organism>
<proteinExistence type="predicted"/>
<sequence>MPFVYIGRTHDFLGKSIWEIVGSLKDYGVGRMVIKHRYKRYSEPCFMRIVSAKPLMDEQNLKGTLLAENVFRGVNYGVVDFSRVACKTDYQLIPKHEEHKFIKALEEYKLQDLKLYSPTVEMPPLFRLLAEQRGHHETTFKFSVKDNSNPRARIAKEGETPNTFVTYNIGTPVCKKLYEGVDYKLPAEYSLS</sequence>
<dbReference type="OrthoDB" id="16434at2759"/>
<comment type="caution">
    <text evidence="1">The sequence shown here is derived from an EMBL/GenBank/DDBJ whole genome shotgun (WGS) entry which is preliminary data.</text>
</comment>
<dbReference type="InterPro" id="IPR032053">
    <property type="entry name" value="Ribosomal_mS34"/>
</dbReference>
<protein>
    <submittedName>
        <fullName evidence="1">Uncharacterized protein</fullName>
    </submittedName>
</protein>
<dbReference type="GO" id="GO:0005739">
    <property type="term" value="C:mitochondrion"/>
    <property type="evidence" value="ECO:0007669"/>
    <property type="project" value="InterPro"/>
</dbReference>
<dbReference type="PANTHER" id="PTHR28589:SF1">
    <property type="entry name" value="SMALL RIBOSOMAL SUBUNIT PROTEIN MS34"/>
    <property type="match status" value="1"/>
</dbReference>
<evidence type="ECO:0000313" key="1">
    <source>
        <dbReference type="EMBL" id="KAB7503562.1"/>
    </source>
</evidence>
<dbReference type="Pfam" id="PF16053">
    <property type="entry name" value="MRP-S34"/>
    <property type="match status" value="1"/>
</dbReference>